<evidence type="ECO:0000256" key="5">
    <source>
        <dbReference type="ARBA" id="ARBA00022723"/>
    </source>
</evidence>
<evidence type="ECO:0000256" key="8">
    <source>
        <dbReference type="ARBA" id="ARBA00022862"/>
    </source>
</evidence>
<evidence type="ECO:0000256" key="18">
    <source>
        <dbReference type="SAM" id="MobiDB-lite"/>
    </source>
</evidence>
<organism evidence="21 22">
    <name type="scientific">Mycolicibacterium brisbanense</name>
    <dbReference type="NCBI Taxonomy" id="146020"/>
    <lineage>
        <taxon>Bacteria</taxon>
        <taxon>Bacillati</taxon>
        <taxon>Actinomycetota</taxon>
        <taxon>Actinomycetes</taxon>
        <taxon>Mycobacteriales</taxon>
        <taxon>Mycobacteriaceae</taxon>
        <taxon>Mycolicibacterium</taxon>
    </lineage>
</organism>
<gene>
    <name evidence="21" type="ORF">RMCB_0914</name>
</gene>
<comment type="cofactor">
    <cofactor evidence="17">
        <name>Zn(2+)</name>
        <dbReference type="ChEBI" id="CHEBI:29105"/>
    </cofactor>
    <text evidence="17">Binds 1 zinc ion per subunit.</text>
</comment>
<comment type="similarity">
    <text evidence="1 17">Belongs to the Cu-Zn superoxide dismutase family.</text>
</comment>
<keyword evidence="5 17" id="KW-0479">Metal-binding</keyword>
<dbReference type="Pfam" id="PF00080">
    <property type="entry name" value="Sod_Cu"/>
    <property type="match status" value="1"/>
</dbReference>
<evidence type="ECO:0000256" key="4">
    <source>
        <dbReference type="ARBA" id="ARBA00022475"/>
    </source>
</evidence>
<keyword evidence="11" id="KW-0472">Membrane</keyword>
<evidence type="ECO:0000256" key="1">
    <source>
        <dbReference type="ARBA" id="ARBA00010457"/>
    </source>
</evidence>
<evidence type="ECO:0000256" key="15">
    <source>
        <dbReference type="ARBA" id="ARBA00024900"/>
    </source>
</evidence>
<evidence type="ECO:0000256" key="6">
    <source>
        <dbReference type="ARBA" id="ARBA00022729"/>
    </source>
</evidence>
<evidence type="ECO:0000256" key="2">
    <source>
        <dbReference type="ARBA" id="ARBA00012682"/>
    </source>
</evidence>
<dbReference type="EC" id="1.15.1.1" evidence="2 17"/>
<keyword evidence="9 17" id="KW-0560">Oxidoreductase</keyword>
<evidence type="ECO:0000313" key="21">
    <source>
        <dbReference type="EMBL" id="GAS86818.1"/>
    </source>
</evidence>
<keyword evidence="12" id="KW-0564">Palmitate</keyword>
<evidence type="ECO:0000256" key="3">
    <source>
        <dbReference type="ARBA" id="ARBA00020928"/>
    </source>
</evidence>
<evidence type="ECO:0000256" key="14">
    <source>
        <dbReference type="ARBA" id="ARBA00023288"/>
    </source>
</evidence>
<sequence>MLKPVSVAVLFAAPVVALSACSPPGQVPSDTPGTTPSIWTGSPSPSAAPGEHGSGHGNTGATGTQSAGETLTADLKTADGTSVATAEFQFADGFATVTVETTAPGKLAPGFHGLHIHSVGKCEANSVAPTGGAPGDFNSAGGHFQVAGHTAHPASGDLSSLQVRADGSGKLVTTTDAFTAADLQGGGKTAIIIHEKSDNFANIPPERYQQINGGAPGPDEATMATGDAGKRVACGVIGTG</sequence>
<dbReference type="EMBL" id="BCSX01000011">
    <property type="protein sequence ID" value="GAS86818.1"/>
    <property type="molecule type" value="Genomic_DNA"/>
</dbReference>
<keyword evidence="22" id="KW-1185">Reference proteome</keyword>
<keyword evidence="8" id="KW-0049">Antioxidant</keyword>
<feature type="region of interest" description="Disordered" evidence="18">
    <location>
        <begin position="21"/>
        <end position="66"/>
    </location>
</feature>
<evidence type="ECO:0000256" key="13">
    <source>
        <dbReference type="ARBA" id="ARBA00023157"/>
    </source>
</evidence>
<comment type="catalytic activity">
    <reaction evidence="16 17">
        <text>2 superoxide + 2 H(+) = H2O2 + O2</text>
        <dbReference type="Rhea" id="RHEA:20696"/>
        <dbReference type="ChEBI" id="CHEBI:15378"/>
        <dbReference type="ChEBI" id="CHEBI:15379"/>
        <dbReference type="ChEBI" id="CHEBI:16240"/>
        <dbReference type="ChEBI" id="CHEBI:18421"/>
        <dbReference type="EC" id="1.15.1.1"/>
    </reaction>
</comment>
<keyword evidence="4" id="KW-1003">Cell membrane</keyword>
<evidence type="ECO:0000259" key="20">
    <source>
        <dbReference type="Pfam" id="PF00080"/>
    </source>
</evidence>
<dbReference type="InterPro" id="IPR018152">
    <property type="entry name" value="SOD_Cu/Zn_BS"/>
</dbReference>
<dbReference type="STRING" id="146020.RMCB_0914"/>
<evidence type="ECO:0000256" key="9">
    <source>
        <dbReference type="ARBA" id="ARBA00023002"/>
    </source>
</evidence>
<feature type="chain" id="PRO_5038762913" description="Superoxide dismutase [Cu-Zn]" evidence="19">
    <location>
        <begin position="20"/>
        <end position="240"/>
    </location>
</feature>
<evidence type="ECO:0000256" key="10">
    <source>
        <dbReference type="ARBA" id="ARBA00023008"/>
    </source>
</evidence>
<keyword evidence="14" id="KW-0449">Lipoprotein</keyword>
<dbReference type="SUPFAM" id="SSF49329">
    <property type="entry name" value="Cu,Zn superoxide dismutase-like"/>
    <property type="match status" value="1"/>
</dbReference>
<comment type="caution">
    <text evidence="21">The sequence shown here is derived from an EMBL/GenBank/DDBJ whole genome shotgun (WGS) entry which is preliminary data.</text>
</comment>
<reference evidence="22" key="1">
    <citation type="journal article" date="2016" name="Genome Announc.">
        <title>Draft Genome Sequences of Five Rapidly Growing Mycobacterium Species, M. thermoresistibile, M. fortuitum subsp. acetamidolyticum, M. canariasense, M. brisbanense, and M. novocastrense.</title>
        <authorList>
            <person name="Katahira K."/>
            <person name="Ogura Y."/>
            <person name="Gotoh Y."/>
            <person name="Hayashi T."/>
        </authorList>
    </citation>
    <scope>NUCLEOTIDE SEQUENCE [LARGE SCALE GENOMIC DNA]</scope>
    <source>
        <strain evidence="22">JCM15654</strain>
    </source>
</reference>
<keyword evidence="6 19" id="KW-0732">Signal</keyword>
<feature type="domain" description="Superoxide dismutase copper/zinc binding" evidence="20">
    <location>
        <begin position="86"/>
        <end position="237"/>
    </location>
</feature>
<evidence type="ECO:0000313" key="22">
    <source>
        <dbReference type="Proteomes" id="UP000069620"/>
    </source>
</evidence>
<keyword evidence="13" id="KW-1015">Disulfide bond</keyword>
<dbReference type="PROSITE" id="PS00332">
    <property type="entry name" value="SOD_CU_ZN_2"/>
    <property type="match status" value="1"/>
</dbReference>
<name>A0A100VVS9_9MYCO</name>
<dbReference type="Gene3D" id="2.60.40.200">
    <property type="entry name" value="Superoxide dismutase, copper/zinc binding domain"/>
    <property type="match status" value="1"/>
</dbReference>
<dbReference type="NCBIfam" id="NF047631">
    <property type="entry name" value="SodCMycob"/>
    <property type="match status" value="1"/>
</dbReference>
<dbReference type="OrthoDB" id="9792957at2"/>
<evidence type="ECO:0000256" key="12">
    <source>
        <dbReference type="ARBA" id="ARBA00023139"/>
    </source>
</evidence>
<proteinExistence type="inferred from homology"/>
<feature type="compositionally biased region" description="Polar residues" evidence="18">
    <location>
        <begin position="28"/>
        <end position="45"/>
    </location>
</feature>
<dbReference type="FunFam" id="2.60.40.200:FF:000012">
    <property type="entry name" value="Superoxide dismutase [Cu-Zn]"/>
    <property type="match status" value="1"/>
</dbReference>
<accession>A0A100VVS9</accession>
<dbReference type="InterPro" id="IPR036423">
    <property type="entry name" value="SOD-like_Cu/Zn_dom_sf"/>
</dbReference>
<dbReference type="PROSITE" id="PS51257">
    <property type="entry name" value="PROKAR_LIPOPROTEIN"/>
    <property type="match status" value="1"/>
</dbReference>
<evidence type="ECO:0000256" key="17">
    <source>
        <dbReference type="RuleBase" id="RU000393"/>
    </source>
</evidence>
<dbReference type="InterPro" id="IPR001424">
    <property type="entry name" value="SOD_Cu_Zn_dom"/>
</dbReference>
<dbReference type="AlphaFoldDB" id="A0A100VVS9"/>
<comment type="function">
    <text evidence="15">Destroys radicals which are normally produced within the cells and which are toxic to biological systems. May play a role in favoring mycobacterial survival in phagocytes.</text>
</comment>
<dbReference type="RefSeq" id="WP_029370046.1">
    <property type="nucleotide sequence ID" value="NZ_BCSX01000011.1"/>
</dbReference>
<protein>
    <recommendedName>
        <fullName evidence="3 17">Superoxide dismutase [Cu-Zn]</fullName>
        <ecNumber evidence="2 17">1.15.1.1</ecNumber>
    </recommendedName>
</protein>
<keyword evidence="7 17" id="KW-0862">Zinc</keyword>
<dbReference type="Proteomes" id="UP000069620">
    <property type="component" value="Unassembled WGS sequence"/>
</dbReference>
<evidence type="ECO:0000256" key="16">
    <source>
        <dbReference type="ARBA" id="ARBA00049204"/>
    </source>
</evidence>
<keyword evidence="10 17" id="KW-0186">Copper</keyword>
<evidence type="ECO:0000256" key="11">
    <source>
        <dbReference type="ARBA" id="ARBA00023136"/>
    </source>
</evidence>
<evidence type="ECO:0000256" key="19">
    <source>
        <dbReference type="SAM" id="SignalP"/>
    </source>
</evidence>
<dbReference type="GO" id="GO:0046872">
    <property type="term" value="F:metal ion binding"/>
    <property type="evidence" value="ECO:0007669"/>
    <property type="project" value="UniProtKB-KW"/>
</dbReference>
<evidence type="ECO:0000256" key="7">
    <source>
        <dbReference type="ARBA" id="ARBA00022833"/>
    </source>
</evidence>
<comment type="cofactor">
    <cofactor evidence="17">
        <name>Cu cation</name>
        <dbReference type="ChEBI" id="CHEBI:23378"/>
    </cofactor>
    <text evidence="17">Binds 1 copper ion per subunit.</text>
</comment>
<reference evidence="22" key="2">
    <citation type="submission" date="2016-02" db="EMBL/GenBank/DDBJ databases">
        <title>Draft genome sequence of five rapidly growing Mycobacterium species.</title>
        <authorList>
            <person name="Katahira K."/>
            <person name="Gotou Y."/>
            <person name="Iida K."/>
            <person name="Ogura Y."/>
            <person name="Hayashi T."/>
        </authorList>
    </citation>
    <scope>NUCLEOTIDE SEQUENCE [LARGE SCALE GENOMIC DNA]</scope>
    <source>
        <strain evidence="22">JCM15654</strain>
    </source>
</reference>
<dbReference type="GO" id="GO:0004784">
    <property type="term" value="F:superoxide dismutase activity"/>
    <property type="evidence" value="ECO:0007669"/>
    <property type="project" value="UniProtKB-EC"/>
</dbReference>
<feature type="signal peptide" evidence="19">
    <location>
        <begin position="1"/>
        <end position="19"/>
    </location>
</feature>